<sequence length="233" mass="25009">MSTAGRSPRSSSASSSRRSDRAPPRFGTRGVGPIRCASVFPIVNTLFAPYQPDAHGVPLAGVTIREADADDVAFTGALTASREGGDPAEWAAQHARRLDNDCQALLVAEHEGLIIAYGWLAYLTPGADGGRDAPDGWYLSGVVVAPPFRRRGVGRRLTRARVEWVLERDSSVFYVVSASNLASRTLHAELGFREVTDDFVVPGVVFANADGILCRLDARPDADVIVLAARRHS</sequence>
<evidence type="ECO:0000313" key="6">
    <source>
        <dbReference type="Proteomes" id="UP000292373"/>
    </source>
</evidence>
<organism evidence="5 6">
    <name type="scientific">Propioniciclava sinopodophylli</name>
    <dbReference type="NCBI Taxonomy" id="1837344"/>
    <lineage>
        <taxon>Bacteria</taxon>
        <taxon>Bacillati</taxon>
        <taxon>Actinomycetota</taxon>
        <taxon>Actinomycetes</taxon>
        <taxon>Propionibacteriales</taxon>
        <taxon>Propionibacteriaceae</taxon>
        <taxon>Propioniciclava</taxon>
    </lineage>
</organism>
<comment type="caution">
    <text evidence="5">The sequence shown here is derived from an EMBL/GenBank/DDBJ whole genome shotgun (WGS) entry which is preliminary data.</text>
</comment>
<dbReference type="InterPro" id="IPR050832">
    <property type="entry name" value="Bact_Acetyltransf"/>
</dbReference>
<dbReference type="PROSITE" id="PS51186">
    <property type="entry name" value="GNAT"/>
    <property type="match status" value="1"/>
</dbReference>
<feature type="domain" description="N-acetyltransferase" evidence="4">
    <location>
        <begin position="62"/>
        <end position="219"/>
    </location>
</feature>
<dbReference type="Pfam" id="PF00583">
    <property type="entry name" value="Acetyltransf_1"/>
    <property type="match status" value="1"/>
</dbReference>
<evidence type="ECO:0000313" key="5">
    <source>
        <dbReference type="EMBL" id="TBT87371.1"/>
    </source>
</evidence>
<proteinExistence type="predicted"/>
<dbReference type="SUPFAM" id="SSF55729">
    <property type="entry name" value="Acyl-CoA N-acyltransferases (Nat)"/>
    <property type="match status" value="1"/>
</dbReference>
<dbReference type="OrthoDB" id="3254236at2"/>
<dbReference type="AlphaFoldDB" id="A0A4Q9KGW5"/>
<dbReference type="Proteomes" id="UP000292373">
    <property type="component" value="Unassembled WGS sequence"/>
</dbReference>
<protein>
    <submittedName>
        <fullName evidence="5">GNAT family N-acetyltransferase</fullName>
    </submittedName>
</protein>
<evidence type="ECO:0000256" key="3">
    <source>
        <dbReference type="SAM" id="MobiDB-lite"/>
    </source>
</evidence>
<accession>A0A4Q9KGW5</accession>
<evidence type="ECO:0000256" key="1">
    <source>
        <dbReference type="ARBA" id="ARBA00022679"/>
    </source>
</evidence>
<keyword evidence="6" id="KW-1185">Reference proteome</keyword>
<feature type="compositionally biased region" description="Low complexity" evidence="3">
    <location>
        <begin position="1"/>
        <end position="16"/>
    </location>
</feature>
<keyword evidence="2" id="KW-0012">Acyltransferase</keyword>
<dbReference type="Gene3D" id="3.40.630.30">
    <property type="match status" value="1"/>
</dbReference>
<dbReference type="CDD" id="cd04301">
    <property type="entry name" value="NAT_SF"/>
    <property type="match status" value="1"/>
</dbReference>
<evidence type="ECO:0000256" key="2">
    <source>
        <dbReference type="ARBA" id="ARBA00023315"/>
    </source>
</evidence>
<dbReference type="InterPro" id="IPR016181">
    <property type="entry name" value="Acyl_CoA_acyltransferase"/>
</dbReference>
<reference evidence="5 6" key="1">
    <citation type="submission" date="2019-01" db="EMBL/GenBank/DDBJ databases">
        <title>Lactibacter flavus gen. nov., sp. nov., a novel bacterium of the family Propionibacteriaceae isolated from raw milk and dairy products.</title>
        <authorList>
            <person name="Huptas C."/>
            <person name="Wenning M."/>
            <person name="Breitenwieser F."/>
            <person name="Doll E."/>
            <person name="Von Neubeck M."/>
            <person name="Busse H.-J."/>
            <person name="Scherer S."/>
        </authorList>
    </citation>
    <scope>NUCLEOTIDE SEQUENCE [LARGE SCALE GENOMIC DNA]</scope>
    <source>
        <strain evidence="5 6">KCTC 33808</strain>
    </source>
</reference>
<feature type="region of interest" description="Disordered" evidence="3">
    <location>
        <begin position="1"/>
        <end position="29"/>
    </location>
</feature>
<dbReference type="EMBL" id="SDMQ01000002">
    <property type="protein sequence ID" value="TBT87371.1"/>
    <property type="molecule type" value="Genomic_DNA"/>
</dbReference>
<dbReference type="GO" id="GO:0016747">
    <property type="term" value="F:acyltransferase activity, transferring groups other than amino-acyl groups"/>
    <property type="evidence" value="ECO:0007669"/>
    <property type="project" value="InterPro"/>
</dbReference>
<name>A0A4Q9KGW5_9ACTN</name>
<evidence type="ECO:0000259" key="4">
    <source>
        <dbReference type="PROSITE" id="PS51186"/>
    </source>
</evidence>
<dbReference type="InterPro" id="IPR000182">
    <property type="entry name" value="GNAT_dom"/>
</dbReference>
<keyword evidence="1 5" id="KW-0808">Transferase</keyword>
<gene>
    <name evidence="5" type="ORF">ET989_03430</name>
</gene>
<dbReference type="PANTHER" id="PTHR43877">
    <property type="entry name" value="AMINOALKYLPHOSPHONATE N-ACETYLTRANSFERASE-RELATED-RELATED"/>
    <property type="match status" value="1"/>
</dbReference>